<feature type="chain" id="PRO_5042080184" description="Cerato-platanin" evidence="4">
    <location>
        <begin position="18"/>
        <end position="147"/>
    </location>
</feature>
<keyword evidence="4" id="KW-0732">Signal</keyword>
<dbReference type="GO" id="GO:0005576">
    <property type="term" value="C:extracellular region"/>
    <property type="evidence" value="ECO:0007669"/>
    <property type="project" value="UniProtKB-SubCell"/>
</dbReference>
<dbReference type="Gene3D" id="2.40.40.10">
    <property type="entry name" value="RlpA-like domain"/>
    <property type="match status" value="1"/>
</dbReference>
<dbReference type="CDD" id="cd22778">
    <property type="entry name" value="DPBB_CEPL-like"/>
    <property type="match status" value="1"/>
</dbReference>
<accession>A0AAD6IXS5</accession>
<comment type="caution">
    <text evidence="5">The sequence shown here is derived from an EMBL/GenBank/DDBJ whole genome shotgun (WGS) entry which is preliminary data.</text>
</comment>
<feature type="signal peptide" evidence="4">
    <location>
        <begin position="1"/>
        <end position="17"/>
    </location>
</feature>
<gene>
    <name evidence="5" type="ORF">Dda_4677</name>
</gene>
<evidence type="ECO:0000256" key="3">
    <source>
        <dbReference type="ARBA" id="ARBA00022525"/>
    </source>
</evidence>
<dbReference type="SUPFAM" id="SSF50685">
    <property type="entry name" value="Barwin-like endoglucanases"/>
    <property type="match status" value="1"/>
</dbReference>
<dbReference type="InterPro" id="IPR010829">
    <property type="entry name" value="Cerato-platanin"/>
</dbReference>
<dbReference type="AlphaFoldDB" id="A0AAD6IXS5"/>
<sequence>MVRILNYVSLLAAAVSATSVSWDPVYDNAGQSLATVACSDGANGLLTKFPDVKTLGDLKGKLKPNVYPAGVSEITGWNNPSCGKCFRLKYKSRVGGDKQIFLVAVDTAPLGANVPPTGFNNISPTGNTAPGRLEVVVYPAGPSDCFK</sequence>
<evidence type="ECO:0000256" key="2">
    <source>
        <dbReference type="ARBA" id="ARBA00010421"/>
    </source>
</evidence>
<keyword evidence="3" id="KW-0964">Secreted</keyword>
<comment type="similarity">
    <text evidence="2">Belongs to the cerato-platanin family.</text>
</comment>
<evidence type="ECO:0000313" key="5">
    <source>
        <dbReference type="EMBL" id="KAJ6260451.1"/>
    </source>
</evidence>
<reference evidence="5" key="1">
    <citation type="submission" date="2023-01" db="EMBL/GenBank/DDBJ databases">
        <title>The chitinases involved in constricting ring structure development in the nematode-trapping fungus Drechslerella dactyloides.</title>
        <authorList>
            <person name="Wang R."/>
            <person name="Zhang L."/>
            <person name="Tang P."/>
            <person name="Li S."/>
            <person name="Liang L."/>
        </authorList>
    </citation>
    <scope>NUCLEOTIDE SEQUENCE</scope>
    <source>
        <strain evidence="5">YMF1.00031</strain>
    </source>
</reference>
<comment type="subcellular location">
    <subcellularLocation>
        <location evidence="1">Secreted</location>
    </subcellularLocation>
</comment>
<evidence type="ECO:0000256" key="1">
    <source>
        <dbReference type="ARBA" id="ARBA00004613"/>
    </source>
</evidence>
<protein>
    <recommendedName>
        <fullName evidence="7">Cerato-platanin</fullName>
    </recommendedName>
</protein>
<proteinExistence type="inferred from homology"/>
<keyword evidence="6" id="KW-1185">Reference proteome</keyword>
<name>A0AAD6IXS5_DREDA</name>
<evidence type="ECO:0008006" key="7">
    <source>
        <dbReference type="Google" id="ProtNLM"/>
    </source>
</evidence>
<evidence type="ECO:0000256" key="4">
    <source>
        <dbReference type="SAM" id="SignalP"/>
    </source>
</evidence>
<organism evidence="5 6">
    <name type="scientific">Drechslerella dactyloides</name>
    <name type="common">Nematode-trapping fungus</name>
    <name type="synonym">Arthrobotrys dactyloides</name>
    <dbReference type="NCBI Taxonomy" id="74499"/>
    <lineage>
        <taxon>Eukaryota</taxon>
        <taxon>Fungi</taxon>
        <taxon>Dikarya</taxon>
        <taxon>Ascomycota</taxon>
        <taxon>Pezizomycotina</taxon>
        <taxon>Orbiliomycetes</taxon>
        <taxon>Orbiliales</taxon>
        <taxon>Orbiliaceae</taxon>
        <taxon>Drechslerella</taxon>
    </lineage>
</organism>
<dbReference type="Pfam" id="PF07249">
    <property type="entry name" value="Cerato-platanin"/>
    <property type="match status" value="1"/>
</dbReference>
<dbReference type="Proteomes" id="UP001221413">
    <property type="component" value="Unassembled WGS sequence"/>
</dbReference>
<evidence type="ECO:0000313" key="6">
    <source>
        <dbReference type="Proteomes" id="UP001221413"/>
    </source>
</evidence>
<dbReference type="EMBL" id="JAQGDS010000005">
    <property type="protein sequence ID" value="KAJ6260451.1"/>
    <property type="molecule type" value="Genomic_DNA"/>
</dbReference>
<dbReference type="InterPro" id="IPR036908">
    <property type="entry name" value="RlpA-like_sf"/>
</dbReference>